<dbReference type="SUPFAM" id="SSF56784">
    <property type="entry name" value="HAD-like"/>
    <property type="match status" value="1"/>
</dbReference>
<name>A0A7M4DJR9_9MICO</name>
<dbReference type="GO" id="GO:0005992">
    <property type="term" value="P:trehalose biosynthetic process"/>
    <property type="evidence" value="ECO:0007669"/>
    <property type="project" value="UniProtKB-UniPathway"/>
</dbReference>
<comment type="cofactor">
    <cofactor evidence="1">
        <name>Mg(2+)</name>
        <dbReference type="ChEBI" id="CHEBI:18420"/>
    </cofactor>
</comment>
<dbReference type="InterPro" id="IPR036412">
    <property type="entry name" value="HAD-like_sf"/>
</dbReference>
<comment type="similarity">
    <text evidence="1">Belongs to the trehalose phosphatase family.</text>
</comment>
<dbReference type="InterPro" id="IPR003337">
    <property type="entry name" value="Trehalose_PPase"/>
</dbReference>
<evidence type="ECO:0000313" key="4">
    <source>
        <dbReference type="Proteomes" id="UP000419743"/>
    </source>
</evidence>
<comment type="pathway">
    <text evidence="1">Glycan biosynthesis; trehalose biosynthesis.</text>
</comment>
<feature type="region of interest" description="Disordered" evidence="2">
    <location>
        <begin position="195"/>
        <end position="216"/>
    </location>
</feature>
<dbReference type="Gene3D" id="3.30.70.1020">
    <property type="entry name" value="Trehalose-6-phosphate phosphatase related protein, domain 2"/>
    <property type="match status" value="1"/>
</dbReference>
<comment type="catalytic activity">
    <reaction evidence="1">
        <text>alpha,alpha-trehalose 6-phosphate + H2O = alpha,alpha-trehalose + phosphate</text>
        <dbReference type="Rhea" id="RHEA:23420"/>
        <dbReference type="ChEBI" id="CHEBI:15377"/>
        <dbReference type="ChEBI" id="CHEBI:16551"/>
        <dbReference type="ChEBI" id="CHEBI:43474"/>
        <dbReference type="ChEBI" id="CHEBI:58429"/>
        <dbReference type="EC" id="3.1.3.12"/>
    </reaction>
</comment>
<dbReference type="EMBL" id="CACRYJ010000032">
    <property type="protein sequence ID" value="VZO37290.1"/>
    <property type="molecule type" value="Genomic_DNA"/>
</dbReference>
<gene>
    <name evidence="3" type="primary">otsB</name>
    <name evidence="3" type="ORF">HALOF300_02377</name>
</gene>
<dbReference type="Gene3D" id="3.40.50.1000">
    <property type="entry name" value="HAD superfamily/HAD-like"/>
    <property type="match status" value="1"/>
</dbReference>
<dbReference type="EC" id="3.1.3.12" evidence="1"/>
<reference evidence="3 4" key="1">
    <citation type="submission" date="2019-11" db="EMBL/GenBank/DDBJ databases">
        <authorList>
            <person name="Criscuolo A."/>
        </authorList>
    </citation>
    <scope>NUCLEOTIDE SEQUENCE [LARGE SCALE GENOMIC DNA]</scope>
    <source>
        <strain evidence="3">CIP111667</strain>
    </source>
</reference>
<keyword evidence="1" id="KW-0479">Metal-binding</keyword>
<dbReference type="Proteomes" id="UP000419743">
    <property type="component" value="Unassembled WGS sequence"/>
</dbReference>
<dbReference type="RefSeq" id="WP_156741131.1">
    <property type="nucleotide sequence ID" value="NZ_CACRYJ010000032.1"/>
</dbReference>
<keyword evidence="1 3" id="KW-0378">Hydrolase</keyword>
<evidence type="ECO:0000256" key="2">
    <source>
        <dbReference type="SAM" id="MobiDB-lite"/>
    </source>
</evidence>
<dbReference type="InterPro" id="IPR023214">
    <property type="entry name" value="HAD_sf"/>
</dbReference>
<dbReference type="NCBIfam" id="TIGR00685">
    <property type="entry name" value="T6PP"/>
    <property type="match status" value="1"/>
</dbReference>
<dbReference type="GO" id="GO:0004805">
    <property type="term" value="F:trehalose-phosphatase activity"/>
    <property type="evidence" value="ECO:0007669"/>
    <property type="project" value="UniProtKB-EC"/>
</dbReference>
<dbReference type="AlphaFoldDB" id="A0A7M4DJR9"/>
<accession>A0A7M4DJR9</accession>
<keyword evidence="1" id="KW-0460">Magnesium</keyword>
<proteinExistence type="inferred from homology"/>
<comment type="caution">
    <text evidence="3">The sequence shown here is derived from an EMBL/GenBank/DDBJ whole genome shotgun (WGS) entry which is preliminary data.</text>
</comment>
<protein>
    <recommendedName>
        <fullName evidence="1">Trehalose 6-phosphate phosphatase</fullName>
        <ecNumber evidence="1">3.1.3.12</ecNumber>
    </recommendedName>
</protein>
<organism evidence="3 4">
    <name type="scientific">Occultella aeris</name>
    <dbReference type="NCBI Taxonomy" id="2761496"/>
    <lineage>
        <taxon>Bacteria</taxon>
        <taxon>Bacillati</taxon>
        <taxon>Actinomycetota</taxon>
        <taxon>Actinomycetes</taxon>
        <taxon>Micrococcales</taxon>
        <taxon>Ruaniaceae</taxon>
        <taxon>Occultella</taxon>
    </lineage>
</organism>
<dbReference type="UniPathway" id="UPA00299"/>
<evidence type="ECO:0000256" key="1">
    <source>
        <dbReference type="RuleBase" id="RU361117"/>
    </source>
</evidence>
<dbReference type="GO" id="GO:0046872">
    <property type="term" value="F:metal ion binding"/>
    <property type="evidence" value="ECO:0007669"/>
    <property type="project" value="UniProtKB-KW"/>
</dbReference>
<comment type="function">
    <text evidence="1">Removes the phosphate from trehalose 6-phosphate to produce free trehalose.</text>
</comment>
<evidence type="ECO:0000313" key="3">
    <source>
        <dbReference type="EMBL" id="VZO37290.1"/>
    </source>
</evidence>
<dbReference type="Pfam" id="PF02358">
    <property type="entry name" value="Trehalose_PPase"/>
    <property type="match status" value="1"/>
</dbReference>
<keyword evidence="4" id="KW-1185">Reference proteome</keyword>
<sequence>MDDTLSAALDDFAASSPILIALDFDGCLAPFEQDPANSRPLPESSAALARLGADPGVQLALVSGRPAADLLTLAAPSAGTWLVGSHGGQTGEVGADGTLHLDPFELTTAQAELRAAVADALAELAAAYPGAWVENKPAAAALHTRGLPPAAADEALSAAMAGPGAWLGVHPIRGNQVAELAVLEVTKGQALERLRARPLGGPPAPPREASAPGEVTSAVGPRVLYAGDDVTDETALATLRAGDVGVKVGEAPTVAGHRVADERAVARMLTHLADRRATQTTP</sequence>